<comment type="similarity">
    <text evidence="7">Belongs to the binding-protein-dependent transport system permease family.</text>
</comment>
<reference evidence="9 10" key="1">
    <citation type="submission" date="2019-07" db="EMBL/GenBank/DDBJ databases">
        <title>Whole genome shotgun sequence of Actinotalea fermentans NBRC 105374.</title>
        <authorList>
            <person name="Hosoyama A."/>
            <person name="Uohara A."/>
            <person name="Ohji S."/>
            <person name="Ichikawa N."/>
        </authorList>
    </citation>
    <scope>NUCLEOTIDE SEQUENCE [LARGE SCALE GENOMIC DNA]</scope>
    <source>
        <strain evidence="9 10">NBRC 105374</strain>
    </source>
</reference>
<evidence type="ECO:0000259" key="8">
    <source>
        <dbReference type="PROSITE" id="PS50928"/>
    </source>
</evidence>
<evidence type="ECO:0000256" key="4">
    <source>
        <dbReference type="ARBA" id="ARBA00022692"/>
    </source>
</evidence>
<keyword evidence="3" id="KW-1003">Cell membrane</keyword>
<feature type="transmembrane region" description="Helical" evidence="7">
    <location>
        <begin position="194"/>
        <end position="214"/>
    </location>
</feature>
<dbReference type="Pfam" id="PF00528">
    <property type="entry name" value="BPD_transp_1"/>
    <property type="match status" value="1"/>
</dbReference>
<keyword evidence="6 7" id="KW-0472">Membrane</keyword>
<feature type="domain" description="ABC transmembrane type-1" evidence="8">
    <location>
        <begin position="55"/>
        <end position="279"/>
    </location>
</feature>
<keyword evidence="10" id="KW-1185">Reference proteome</keyword>
<proteinExistence type="inferred from homology"/>
<evidence type="ECO:0000256" key="6">
    <source>
        <dbReference type="ARBA" id="ARBA00023136"/>
    </source>
</evidence>
<feature type="transmembrane region" description="Helical" evidence="7">
    <location>
        <begin position="93"/>
        <end position="112"/>
    </location>
</feature>
<dbReference type="Gene3D" id="1.10.3720.10">
    <property type="entry name" value="MetI-like"/>
    <property type="match status" value="1"/>
</dbReference>
<gene>
    <name evidence="9" type="ORF">AFE02nite_32190</name>
</gene>
<dbReference type="InterPro" id="IPR051393">
    <property type="entry name" value="ABC_transporter_permease"/>
</dbReference>
<dbReference type="GO" id="GO:0055085">
    <property type="term" value="P:transmembrane transport"/>
    <property type="evidence" value="ECO:0007669"/>
    <property type="project" value="InterPro"/>
</dbReference>
<dbReference type="InterPro" id="IPR035906">
    <property type="entry name" value="MetI-like_sf"/>
</dbReference>
<evidence type="ECO:0000313" key="10">
    <source>
        <dbReference type="Proteomes" id="UP000321484"/>
    </source>
</evidence>
<organism evidence="9 10">
    <name type="scientific">Actinotalea fermentans</name>
    <dbReference type="NCBI Taxonomy" id="43671"/>
    <lineage>
        <taxon>Bacteria</taxon>
        <taxon>Bacillati</taxon>
        <taxon>Actinomycetota</taxon>
        <taxon>Actinomycetes</taxon>
        <taxon>Micrococcales</taxon>
        <taxon>Cellulomonadaceae</taxon>
        <taxon>Actinotalea</taxon>
    </lineage>
</organism>
<comment type="subcellular location">
    <subcellularLocation>
        <location evidence="1 7">Cell membrane</location>
        <topology evidence="1 7">Multi-pass membrane protein</topology>
    </subcellularLocation>
</comment>
<keyword evidence="2 7" id="KW-0813">Transport</keyword>
<evidence type="ECO:0000256" key="3">
    <source>
        <dbReference type="ARBA" id="ARBA00022475"/>
    </source>
</evidence>
<dbReference type="PROSITE" id="PS50928">
    <property type="entry name" value="ABC_TM1"/>
    <property type="match status" value="1"/>
</dbReference>
<dbReference type="Proteomes" id="UP000321484">
    <property type="component" value="Unassembled WGS sequence"/>
</dbReference>
<evidence type="ECO:0000256" key="7">
    <source>
        <dbReference type="RuleBase" id="RU363032"/>
    </source>
</evidence>
<dbReference type="AlphaFoldDB" id="A0A511Z208"/>
<feature type="transmembrane region" description="Helical" evidence="7">
    <location>
        <begin position="154"/>
        <end position="173"/>
    </location>
</feature>
<accession>A0A511Z208</accession>
<feature type="transmembrane region" description="Helical" evidence="7">
    <location>
        <begin position="258"/>
        <end position="282"/>
    </location>
</feature>
<protein>
    <submittedName>
        <fullName evidence="9">ABC transporter permease</fullName>
    </submittedName>
</protein>
<evidence type="ECO:0000313" key="9">
    <source>
        <dbReference type="EMBL" id="GEN81485.1"/>
    </source>
</evidence>
<feature type="transmembrane region" description="Helical" evidence="7">
    <location>
        <begin position="61"/>
        <end position="81"/>
    </location>
</feature>
<name>A0A511Z208_9CELL</name>
<dbReference type="EMBL" id="BJYK01000012">
    <property type="protein sequence ID" value="GEN81485.1"/>
    <property type="molecule type" value="Genomic_DNA"/>
</dbReference>
<evidence type="ECO:0000256" key="2">
    <source>
        <dbReference type="ARBA" id="ARBA00022448"/>
    </source>
</evidence>
<evidence type="ECO:0000256" key="1">
    <source>
        <dbReference type="ARBA" id="ARBA00004651"/>
    </source>
</evidence>
<dbReference type="PANTHER" id="PTHR30193:SF37">
    <property type="entry name" value="INNER MEMBRANE ABC TRANSPORTER PERMEASE PROTEIN YCJO"/>
    <property type="match status" value="1"/>
</dbReference>
<dbReference type="InterPro" id="IPR000515">
    <property type="entry name" value="MetI-like"/>
</dbReference>
<dbReference type="CDD" id="cd06261">
    <property type="entry name" value="TM_PBP2"/>
    <property type="match status" value="1"/>
</dbReference>
<dbReference type="PANTHER" id="PTHR30193">
    <property type="entry name" value="ABC TRANSPORTER PERMEASE PROTEIN"/>
    <property type="match status" value="1"/>
</dbReference>
<dbReference type="GO" id="GO:0005886">
    <property type="term" value="C:plasma membrane"/>
    <property type="evidence" value="ECO:0007669"/>
    <property type="project" value="UniProtKB-SubCell"/>
</dbReference>
<evidence type="ECO:0000256" key="5">
    <source>
        <dbReference type="ARBA" id="ARBA00022989"/>
    </source>
</evidence>
<keyword evidence="5 7" id="KW-1133">Transmembrane helix</keyword>
<keyword evidence="4 7" id="KW-0812">Transmembrane</keyword>
<sequence length="305" mass="33426">MLPQVIGLLAFTAVPLVASLGYSFTNWDLVAPSPTFVGLDNWQHLLGDDRIPAVLWNTVRFILVGTSTLLVFSLVAALLTFTPRRFVGVYRAALFLPYVLSQIAVGVVWRWMFNSQSGPISGIWELFGGTSPDWLLDPATAMPSIAMVTTWQTIGYGMTLYVAALQGVPVSLLEAATIDGANRWQRFRNVTVPMISPTVFFLTVTSLIGAFQLFDPVVAMTSASAGPATAGGPSNSTRTIVLYMYNQMFNYNEQVSGLGYAAAIAWMLALLIFLVTAVQFLVSGRWVHYEDPTASGGRRRRRARR</sequence>
<comment type="caution">
    <text evidence="9">The sequence shown here is derived from an EMBL/GenBank/DDBJ whole genome shotgun (WGS) entry which is preliminary data.</text>
</comment>
<dbReference type="SUPFAM" id="SSF161098">
    <property type="entry name" value="MetI-like"/>
    <property type="match status" value="1"/>
</dbReference>